<name>A0A100WNP4_MYCFO</name>
<dbReference type="RefSeq" id="WP_061262857.1">
    <property type="nucleotide sequence ID" value="NZ_BCSZ01000012.1"/>
</dbReference>
<sequence>MSLRLVLMPWWLRWLAYSAVVFPFIAGLVLLGDYPGVSAAVPWASLSSWGWIGALTLATGLLLAIASPRQRASIRACLEGVSPQDYRSVRRAAAAGAVPSDPAIRQAAAQLTSVQSRGLKGVGRVMPWLCGFAR</sequence>
<organism evidence="2 3">
    <name type="scientific">Mycolicibacterium fortuitum subsp. acetamidolyticum</name>
    <dbReference type="NCBI Taxonomy" id="144550"/>
    <lineage>
        <taxon>Bacteria</taxon>
        <taxon>Bacillati</taxon>
        <taxon>Actinomycetota</taxon>
        <taxon>Actinomycetes</taxon>
        <taxon>Mycobacteriales</taxon>
        <taxon>Mycobacteriaceae</taxon>
        <taxon>Mycolicibacterium</taxon>
    </lineage>
</organism>
<dbReference type="AlphaFoldDB" id="A0A100WNP4"/>
<evidence type="ECO:0000313" key="2">
    <source>
        <dbReference type="EMBL" id="GAT01260.1"/>
    </source>
</evidence>
<evidence type="ECO:0000256" key="1">
    <source>
        <dbReference type="SAM" id="Phobius"/>
    </source>
</evidence>
<feature type="transmembrane region" description="Helical" evidence="1">
    <location>
        <begin position="12"/>
        <end position="31"/>
    </location>
</feature>
<reference evidence="2 3" key="1">
    <citation type="journal article" date="2016" name="Genome Announc.">
        <title>Draft Genome Sequences of Five Rapidly Growing Mycobacterium Species, M. thermoresistibile, M. fortuitum subsp. acetamidolyticum, M. canariasense, M. brisbanense, and M. novocastrense.</title>
        <authorList>
            <person name="Katahira K."/>
            <person name="Ogura Y."/>
            <person name="Gotoh Y."/>
            <person name="Hayashi T."/>
        </authorList>
    </citation>
    <scope>NUCLEOTIDE SEQUENCE [LARGE SCALE GENOMIC DNA]</scope>
    <source>
        <strain evidence="2 3">JCM6368</strain>
    </source>
</reference>
<comment type="caution">
    <text evidence="2">The sequence shown here is derived from an EMBL/GenBank/DDBJ whole genome shotgun (WGS) entry which is preliminary data.</text>
</comment>
<dbReference type="Proteomes" id="UP000069705">
    <property type="component" value="Unassembled WGS sequence"/>
</dbReference>
<evidence type="ECO:0000313" key="3">
    <source>
        <dbReference type="Proteomes" id="UP000069705"/>
    </source>
</evidence>
<gene>
    <name evidence="2" type="ORF">RMCFA_1374</name>
</gene>
<keyword evidence="1" id="KW-0812">Transmembrane</keyword>
<feature type="transmembrane region" description="Helical" evidence="1">
    <location>
        <begin position="43"/>
        <end position="65"/>
    </location>
</feature>
<keyword evidence="1" id="KW-1133">Transmembrane helix</keyword>
<dbReference type="EMBL" id="BCSZ01000012">
    <property type="protein sequence ID" value="GAT01260.1"/>
    <property type="molecule type" value="Genomic_DNA"/>
</dbReference>
<protein>
    <recommendedName>
        <fullName evidence="4">Transmembrane protein</fullName>
    </recommendedName>
</protein>
<keyword evidence="1" id="KW-0472">Membrane</keyword>
<reference evidence="3" key="2">
    <citation type="submission" date="2016-02" db="EMBL/GenBank/DDBJ databases">
        <title>Draft genome sequence of five rapidly growing Mycobacterium species.</title>
        <authorList>
            <person name="Katahira K."/>
            <person name="Gotou Y."/>
            <person name="Iida K."/>
            <person name="Ogura Y."/>
            <person name="Hayashi T."/>
        </authorList>
    </citation>
    <scope>NUCLEOTIDE SEQUENCE [LARGE SCALE GENOMIC DNA]</scope>
    <source>
        <strain evidence="3">JCM6368</strain>
    </source>
</reference>
<evidence type="ECO:0008006" key="4">
    <source>
        <dbReference type="Google" id="ProtNLM"/>
    </source>
</evidence>
<accession>A0A100WNP4</accession>
<proteinExistence type="predicted"/>